<dbReference type="GO" id="GO:0080019">
    <property type="term" value="F:alcohol-forming very long-chain fatty acyl-CoA reductase activity"/>
    <property type="evidence" value="ECO:0007669"/>
    <property type="project" value="InterPro"/>
</dbReference>
<accession>A0A6J2XZZ4</accession>
<evidence type="ECO:0000313" key="14">
    <source>
        <dbReference type="RefSeq" id="XP_030756626.1"/>
    </source>
</evidence>
<sequence>MDDETNIPMILRKKIPKKFEEIKNGDYTFDDYYYPVHLYLRENDVRVEENSSEISQFLKGKNVLVTGGTGFLGKLLVEKLIRSCKDIGKVYIIIRQKKGKDFQVRTKEFLDNWVFYKLAEIYPDFRKKIVALSGDFAEEDLGLSEESRQIIYDNVNIIYHAAATIRFDEKIKTAVDINIKGTREIIRIAKRCKNFDVFTYISTAYSNCHMKRIGEQLYQPVMDPDLLIQVTDKTPEPILARITPGLLGPLPNTYAFTKQIAEHVVGQEALGIPACVYRPSIVIASVKEPIRSWIDNIYGPVGLIQGAVIGLLHIMIGNPEGRADLVPVDYVINSCIASSYKTAQDRSLSDIPVFNYTTSDTNALLWKHLVLCTYQGWKVGSEKLLWKYFFRFTNNKYIFRTLHFLLEIIPAHIIDFTAVRAGKKAMLVKIHEKIGKFVDVLSYFTLGEWDFDRTNTVNLWNSLNETDKKNFAFDMDSLDWVHYFDTYLITLREFLLLEYLDNHEAGAAVIRRNATLHYATVVILNVLSVYFLLNTIFFFVPVGIISITIYYLYDHYMSVDRYIRSKGRK</sequence>
<evidence type="ECO:0000256" key="10">
    <source>
        <dbReference type="RuleBase" id="RU363097"/>
    </source>
</evidence>
<dbReference type="RefSeq" id="XP_030756626.1">
    <property type="nucleotide sequence ID" value="XM_030900766.1"/>
</dbReference>
<dbReference type="Gene3D" id="3.40.50.720">
    <property type="entry name" value="NAD(P)-binding Rossmann-like Domain"/>
    <property type="match status" value="1"/>
</dbReference>
<evidence type="ECO:0000256" key="5">
    <source>
        <dbReference type="ARBA" id="ARBA00022857"/>
    </source>
</evidence>
<dbReference type="InterPro" id="IPR013120">
    <property type="entry name" value="FAR_NAD-bd"/>
</dbReference>
<dbReference type="Proteomes" id="UP000504635">
    <property type="component" value="Unplaced"/>
</dbReference>
<dbReference type="AlphaFoldDB" id="A0A6J2XZZ4"/>
<dbReference type="InParanoid" id="A0A6J2XZZ4"/>
<keyword evidence="13" id="KW-1185">Reference proteome</keyword>
<feature type="domain" description="Fatty acyl-CoA reductase C-terminal" evidence="11">
    <location>
        <begin position="407"/>
        <end position="496"/>
    </location>
</feature>
<dbReference type="GO" id="GO:0005777">
    <property type="term" value="C:peroxisome"/>
    <property type="evidence" value="ECO:0007669"/>
    <property type="project" value="TreeGrafter"/>
</dbReference>
<evidence type="ECO:0000256" key="6">
    <source>
        <dbReference type="ARBA" id="ARBA00022989"/>
    </source>
</evidence>
<dbReference type="GeneID" id="115882577"/>
<dbReference type="PANTHER" id="PTHR11011">
    <property type="entry name" value="MALE STERILITY PROTEIN 2-RELATED"/>
    <property type="match status" value="1"/>
</dbReference>
<organism evidence="13 14">
    <name type="scientific">Sitophilus oryzae</name>
    <name type="common">Rice weevil</name>
    <name type="synonym">Curculio oryzae</name>
    <dbReference type="NCBI Taxonomy" id="7048"/>
    <lineage>
        <taxon>Eukaryota</taxon>
        <taxon>Metazoa</taxon>
        <taxon>Ecdysozoa</taxon>
        <taxon>Arthropoda</taxon>
        <taxon>Hexapoda</taxon>
        <taxon>Insecta</taxon>
        <taxon>Pterygota</taxon>
        <taxon>Neoptera</taxon>
        <taxon>Endopterygota</taxon>
        <taxon>Coleoptera</taxon>
        <taxon>Polyphaga</taxon>
        <taxon>Cucujiformia</taxon>
        <taxon>Curculionidae</taxon>
        <taxon>Dryophthorinae</taxon>
        <taxon>Sitophilus</taxon>
    </lineage>
</organism>
<keyword evidence="8 10" id="KW-0472">Membrane</keyword>
<dbReference type="EC" id="1.2.1.84" evidence="10"/>
<gene>
    <name evidence="14" type="primary">LOC115882577</name>
</gene>
<dbReference type="Pfam" id="PF03015">
    <property type="entry name" value="Sterile"/>
    <property type="match status" value="1"/>
</dbReference>
<keyword evidence="4 10" id="KW-0812">Transmembrane</keyword>
<evidence type="ECO:0000256" key="3">
    <source>
        <dbReference type="ARBA" id="ARBA00022516"/>
    </source>
</evidence>
<dbReference type="InterPro" id="IPR026055">
    <property type="entry name" value="FAR"/>
</dbReference>
<protein>
    <recommendedName>
        <fullName evidence="10">Fatty acyl-CoA reductase</fullName>
        <ecNumber evidence="10">1.2.1.84</ecNumber>
    </recommendedName>
</protein>
<evidence type="ECO:0000256" key="9">
    <source>
        <dbReference type="ARBA" id="ARBA00052530"/>
    </source>
</evidence>
<evidence type="ECO:0000313" key="13">
    <source>
        <dbReference type="Proteomes" id="UP000504635"/>
    </source>
</evidence>
<dbReference type="CDD" id="cd09071">
    <property type="entry name" value="FAR_C"/>
    <property type="match status" value="1"/>
</dbReference>
<proteinExistence type="inferred from homology"/>
<evidence type="ECO:0000259" key="11">
    <source>
        <dbReference type="Pfam" id="PF03015"/>
    </source>
</evidence>
<keyword evidence="7 10" id="KW-0443">Lipid metabolism</keyword>
<dbReference type="GO" id="GO:0016020">
    <property type="term" value="C:membrane"/>
    <property type="evidence" value="ECO:0007669"/>
    <property type="project" value="UniProtKB-SubCell"/>
</dbReference>
<evidence type="ECO:0000259" key="12">
    <source>
        <dbReference type="Pfam" id="PF07993"/>
    </source>
</evidence>
<comment type="subcellular location">
    <subcellularLocation>
        <location evidence="1">Membrane</location>
        <topology evidence="1">Multi-pass membrane protein</topology>
    </subcellularLocation>
</comment>
<keyword evidence="6 10" id="KW-1133">Transmembrane helix</keyword>
<dbReference type="KEGG" id="soy:115882577"/>
<keyword evidence="10" id="KW-0560">Oxidoreductase</keyword>
<reference evidence="14" key="1">
    <citation type="submission" date="2025-08" db="UniProtKB">
        <authorList>
            <consortium name="RefSeq"/>
        </authorList>
    </citation>
    <scope>IDENTIFICATION</scope>
    <source>
        <tissue evidence="14">Gonads</tissue>
    </source>
</reference>
<dbReference type="OrthoDB" id="429813at2759"/>
<evidence type="ECO:0000256" key="4">
    <source>
        <dbReference type="ARBA" id="ARBA00022692"/>
    </source>
</evidence>
<feature type="domain" description="Thioester reductase (TE)" evidence="12">
    <location>
        <begin position="65"/>
        <end position="334"/>
    </location>
</feature>
<dbReference type="InterPro" id="IPR036291">
    <property type="entry name" value="NAD(P)-bd_dom_sf"/>
</dbReference>
<dbReference type="GO" id="GO:0035336">
    <property type="term" value="P:long-chain fatty-acyl-CoA metabolic process"/>
    <property type="evidence" value="ECO:0007669"/>
    <property type="project" value="TreeGrafter"/>
</dbReference>
<evidence type="ECO:0000256" key="7">
    <source>
        <dbReference type="ARBA" id="ARBA00023098"/>
    </source>
</evidence>
<keyword evidence="3 10" id="KW-0444">Lipid biosynthesis</keyword>
<dbReference type="FunFam" id="3.40.50.720:FF:000143">
    <property type="entry name" value="Fatty acyl-CoA reductase"/>
    <property type="match status" value="1"/>
</dbReference>
<comment type="catalytic activity">
    <reaction evidence="9 10">
        <text>a long-chain fatty acyl-CoA + 2 NADPH + 2 H(+) = a long-chain primary fatty alcohol + 2 NADP(+) + CoA</text>
        <dbReference type="Rhea" id="RHEA:52716"/>
        <dbReference type="ChEBI" id="CHEBI:15378"/>
        <dbReference type="ChEBI" id="CHEBI:57287"/>
        <dbReference type="ChEBI" id="CHEBI:57783"/>
        <dbReference type="ChEBI" id="CHEBI:58349"/>
        <dbReference type="ChEBI" id="CHEBI:77396"/>
        <dbReference type="ChEBI" id="CHEBI:83139"/>
        <dbReference type="EC" id="1.2.1.84"/>
    </reaction>
</comment>
<dbReference type="Pfam" id="PF07993">
    <property type="entry name" value="NAD_binding_4"/>
    <property type="match status" value="1"/>
</dbReference>
<feature type="transmembrane region" description="Helical" evidence="10">
    <location>
        <begin position="529"/>
        <end position="553"/>
    </location>
</feature>
<evidence type="ECO:0000256" key="8">
    <source>
        <dbReference type="ARBA" id="ARBA00023136"/>
    </source>
</evidence>
<name>A0A6J2XZZ4_SITOR</name>
<dbReference type="CDD" id="cd05236">
    <property type="entry name" value="FAR-N_SDR_e"/>
    <property type="match status" value="1"/>
</dbReference>
<evidence type="ECO:0000256" key="1">
    <source>
        <dbReference type="ARBA" id="ARBA00004141"/>
    </source>
</evidence>
<dbReference type="PANTHER" id="PTHR11011:SF60">
    <property type="entry name" value="FATTY ACYL-COA REDUCTASE-RELATED"/>
    <property type="match status" value="1"/>
</dbReference>
<dbReference type="GO" id="GO:0102965">
    <property type="term" value="F:alcohol-forming long-chain fatty acyl-CoA reductase activity"/>
    <property type="evidence" value="ECO:0007669"/>
    <property type="project" value="UniProtKB-EC"/>
</dbReference>
<comment type="similarity">
    <text evidence="2 10">Belongs to the fatty acyl-CoA reductase family.</text>
</comment>
<evidence type="ECO:0000256" key="2">
    <source>
        <dbReference type="ARBA" id="ARBA00005928"/>
    </source>
</evidence>
<keyword evidence="5 10" id="KW-0521">NADP</keyword>
<comment type="function">
    <text evidence="10">Catalyzes the reduction of fatty acyl-CoA to fatty alcohols.</text>
</comment>
<dbReference type="SUPFAM" id="SSF51735">
    <property type="entry name" value="NAD(P)-binding Rossmann-fold domains"/>
    <property type="match status" value="1"/>
</dbReference>
<dbReference type="InterPro" id="IPR033640">
    <property type="entry name" value="FAR_C"/>
</dbReference>